<evidence type="ECO:0000313" key="13">
    <source>
        <dbReference type="Proteomes" id="UP000653076"/>
    </source>
</evidence>
<comment type="cofactor">
    <cofactor evidence="1">
        <name>Mg(2+)</name>
        <dbReference type="ChEBI" id="CHEBI:18420"/>
    </cofactor>
</comment>
<evidence type="ECO:0000256" key="8">
    <source>
        <dbReference type="ARBA" id="ARBA00022842"/>
    </source>
</evidence>
<protein>
    <recommendedName>
        <fullName evidence="4 10">Glucose-1-phosphate thymidylyltransferase</fullName>
        <ecNumber evidence="3 10">2.7.7.24</ecNumber>
    </recommendedName>
</protein>
<evidence type="ECO:0000256" key="1">
    <source>
        <dbReference type="ARBA" id="ARBA00001946"/>
    </source>
</evidence>
<evidence type="ECO:0000259" key="11">
    <source>
        <dbReference type="Pfam" id="PF00483"/>
    </source>
</evidence>
<reference evidence="12 13" key="1">
    <citation type="submission" date="2021-01" db="EMBL/GenBank/DDBJ databases">
        <title>Whole genome shotgun sequence of Verrucosispora qiuiae NBRC 106684.</title>
        <authorList>
            <person name="Komaki H."/>
            <person name="Tamura T."/>
        </authorList>
    </citation>
    <scope>NUCLEOTIDE SEQUENCE [LARGE SCALE GENOMIC DNA]</scope>
    <source>
        <strain evidence="12 13">NBRC 106684</strain>
    </source>
</reference>
<dbReference type="Gene3D" id="3.90.550.10">
    <property type="entry name" value="Spore Coat Polysaccharide Biosynthesis Protein SpsA, Chain A"/>
    <property type="match status" value="1"/>
</dbReference>
<dbReference type="EC" id="2.7.7.24" evidence="3 10"/>
<dbReference type="InterPro" id="IPR005907">
    <property type="entry name" value="G1P_thy_trans_s"/>
</dbReference>
<dbReference type="PANTHER" id="PTHR43532">
    <property type="entry name" value="GLUCOSE-1-PHOSPHATE THYMIDYLYLTRANSFERASE"/>
    <property type="match status" value="1"/>
</dbReference>
<keyword evidence="7 10" id="KW-0479">Metal-binding</keyword>
<feature type="domain" description="Nucleotidyl transferase" evidence="11">
    <location>
        <begin position="3"/>
        <end position="236"/>
    </location>
</feature>
<evidence type="ECO:0000256" key="10">
    <source>
        <dbReference type="RuleBase" id="RU003706"/>
    </source>
</evidence>
<evidence type="ECO:0000256" key="6">
    <source>
        <dbReference type="ARBA" id="ARBA00022695"/>
    </source>
</evidence>
<organism evidence="12 13">
    <name type="scientific">Micromonospora qiuiae</name>
    <dbReference type="NCBI Taxonomy" id="502268"/>
    <lineage>
        <taxon>Bacteria</taxon>
        <taxon>Bacillati</taxon>
        <taxon>Actinomycetota</taxon>
        <taxon>Actinomycetes</taxon>
        <taxon>Micromonosporales</taxon>
        <taxon>Micromonosporaceae</taxon>
        <taxon>Micromonospora</taxon>
    </lineage>
</organism>
<keyword evidence="13" id="KW-1185">Reference proteome</keyword>
<dbReference type="SUPFAM" id="SSF53448">
    <property type="entry name" value="Nucleotide-diphospho-sugar transferases"/>
    <property type="match status" value="1"/>
</dbReference>
<dbReference type="InterPro" id="IPR029044">
    <property type="entry name" value="Nucleotide-diphossugar_trans"/>
</dbReference>
<keyword evidence="6 10" id="KW-0548">Nucleotidyltransferase</keyword>
<sequence>MRGILLAGGTGSRLWPITRAVSKQLMPVFDKPMIYYPLSTLVMAGVSEILVITTPEDQDQFRRLLGDGSQFGLRLEYVSQARPEGIAQAFVLGADFLGAEAVALILGDNIFHGMGLGRQLAGAGDPMGGRIFAYPVANPQAYGVVHFDGEGRVLSIEEKPQRPRSRYAVPGLYFYDNRVVEIARGLVPSARGELEITAVNEAYRQLGELSVTVLDRGTAWLDTGTFASLVQAAEFVRVIEERQGMKIGCVEEVVWRAGLIDDDQLRALAEPLTRSGYGDYLLDLVATGRDGATGDLVGSVVRPRKEVR</sequence>
<evidence type="ECO:0000256" key="9">
    <source>
        <dbReference type="ARBA" id="ARBA00049336"/>
    </source>
</evidence>
<dbReference type="PANTHER" id="PTHR43532:SF1">
    <property type="entry name" value="GLUCOSE-1-PHOSPHATE THYMIDYLYLTRANSFERASE 1"/>
    <property type="match status" value="1"/>
</dbReference>
<dbReference type="RefSeq" id="WP_204031755.1">
    <property type="nucleotide sequence ID" value="NZ_BOPC01000001.1"/>
</dbReference>
<evidence type="ECO:0000256" key="5">
    <source>
        <dbReference type="ARBA" id="ARBA00022679"/>
    </source>
</evidence>
<dbReference type="CDD" id="cd02538">
    <property type="entry name" value="G1P_TT_short"/>
    <property type="match status" value="1"/>
</dbReference>
<comment type="caution">
    <text evidence="12">The sequence shown here is derived from an EMBL/GenBank/DDBJ whole genome shotgun (WGS) entry which is preliminary data.</text>
</comment>
<dbReference type="Pfam" id="PF00483">
    <property type="entry name" value="NTP_transferase"/>
    <property type="match status" value="1"/>
</dbReference>
<gene>
    <name evidence="12" type="primary">rmlA</name>
    <name evidence="12" type="ORF">Vqi01_00390</name>
</gene>
<evidence type="ECO:0000256" key="4">
    <source>
        <dbReference type="ARBA" id="ARBA00017654"/>
    </source>
</evidence>
<evidence type="ECO:0000313" key="12">
    <source>
        <dbReference type="EMBL" id="GIJ24877.1"/>
    </source>
</evidence>
<accession>A0ABQ4J3Y4</accession>
<proteinExistence type="inferred from homology"/>
<evidence type="ECO:0000256" key="7">
    <source>
        <dbReference type="ARBA" id="ARBA00022723"/>
    </source>
</evidence>
<dbReference type="EMBL" id="BOPC01000001">
    <property type="protein sequence ID" value="GIJ24877.1"/>
    <property type="molecule type" value="Genomic_DNA"/>
</dbReference>
<comment type="similarity">
    <text evidence="2 10">Belongs to the glucose-1-phosphate thymidylyltransferase family.</text>
</comment>
<dbReference type="NCBIfam" id="TIGR01207">
    <property type="entry name" value="rmlA"/>
    <property type="match status" value="1"/>
</dbReference>
<comment type="function">
    <text evidence="10">Catalyzes the formation of dTDP-glucose, from dTTP and glucose 1-phosphate, as well as its pyrophosphorolysis.</text>
</comment>
<dbReference type="InterPro" id="IPR005835">
    <property type="entry name" value="NTP_transferase_dom"/>
</dbReference>
<dbReference type="Proteomes" id="UP000653076">
    <property type="component" value="Unassembled WGS sequence"/>
</dbReference>
<comment type="catalytic activity">
    <reaction evidence="9 10">
        <text>dTTP + alpha-D-glucose 1-phosphate + H(+) = dTDP-alpha-D-glucose + diphosphate</text>
        <dbReference type="Rhea" id="RHEA:15225"/>
        <dbReference type="ChEBI" id="CHEBI:15378"/>
        <dbReference type="ChEBI" id="CHEBI:33019"/>
        <dbReference type="ChEBI" id="CHEBI:37568"/>
        <dbReference type="ChEBI" id="CHEBI:57477"/>
        <dbReference type="ChEBI" id="CHEBI:58601"/>
        <dbReference type="EC" id="2.7.7.24"/>
    </reaction>
</comment>
<keyword evidence="5 10" id="KW-0808">Transferase</keyword>
<keyword evidence="8 10" id="KW-0460">Magnesium</keyword>
<evidence type="ECO:0000256" key="3">
    <source>
        <dbReference type="ARBA" id="ARBA00012461"/>
    </source>
</evidence>
<name>A0ABQ4J3Y4_9ACTN</name>
<evidence type="ECO:0000256" key="2">
    <source>
        <dbReference type="ARBA" id="ARBA00010480"/>
    </source>
</evidence>